<gene>
    <name evidence="1" type="ORF">KP77_15590</name>
</gene>
<dbReference type="EMBL" id="JXRQ01000017">
    <property type="protein sequence ID" value="KIL50184.1"/>
    <property type="molecule type" value="Genomic_DNA"/>
</dbReference>
<reference evidence="1 2" key="1">
    <citation type="submission" date="2015-01" db="EMBL/GenBank/DDBJ databases">
        <title>Genome sequence of Jeotgalibacillus alimentarius.</title>
        <authorList>
            <person name="Goh K.M."/>
            <person name="Chan K.-G."/>
            <person name="Yaakop A.S."/>
            <person name="Ee R."/>
            <person name="Gan H.M."/>
            <person name="Chan C.S."/>
        </authorList>
    </citation>
    <scope>NUCLEOTIDE SEQUENCE [LARGE SCALE GENOMIC DNA]</scope>
    <source>
        <strain evidence="1 2">YKJ-13</strain>
    </source>
</reference>
<proteinExistence type="predicted"/>
<accession>A0A0C2S846</accession>
<organism evidence="1 2">
    <name type="scientific">Jeotgalibacillus alimentarius</name>
    <dbReference type="NCBI Taxonomy" id="135826"/>
    <lineage>
        <taxon>Bacteria</taxon>
        <taxon>Bacillati</taxon>
        <taxon>Bacillota</taxon>
        <taxon>Bacilli</taxon>
        <taxon>Bacillales</taxon>
        <taxon>Caryophanaceae</taxon>
        <taxon>Jeotgalibacillus</taxon>
    </lineage>
</organism>
<sequence length="42" mass="4834">MGSAVFSVYERLWLLADYVMAESLKDDGIHVLASRIFSRDDR</sequence>
<comment type="caution">
    <text evidence="1">The sequence shown here is derived from an EMBL/GenBank/DDBJ whole genome shotgun (WGS) entry which is preliminary data.</text>
</comment>
<dbReference type="STRING" id="135826.KP77_15590"/>
<evidence type="ECO:0000313" key="2">
    <source>
        <dbReference type="Proteomes" id="UP000031950"/>
    </source>
</evidence>
<dbReference type="Proteomes" id="UP000031950">
    <property type="component" value="Unassembled WGS sequence"/>
</dbReference>
<dbReference type="AlphaFoldDB" id="A0A0C2S846"/>
<protein>
    <submittedName>
        <fullName evidence="1">Uncharacterized protein</fullName>
    </submittedName>
</protein>
<keyword evidence="2" id="KW-1185">Reference proteome</keyword>
<name>A0A0C2S846_9BACL</name>
<dbReference type="PATRIC" id="fig|135826.4.peg.1554"/>
<evidence type="ECO:0000313" key="1">
    <source>
        <dbReference type="EMBL" id="KIL50184.1"/>
    </source>
</evidence>